<organism evidence="3 4">
    <name type="scientific">Aliarcobacter skirrowii</name>
    <dbReference type="NCBI Taxonomy" id="28200"/>
    <lineage>
        <taxon>Bacteria</taxon>
        <taxon>Pseudomonadati</taxon>
        <taxon>Campylobacterota</taxon>
        <taxon>Epsilonproteobacteria</taxon>
        <taxon>Campylobacterales</taxon>
        <taxon>Arcobacteraceae</taxon>
        <taxon>Aliarcobacter</taxon>
    </lineage>
</organism>
<feature type="coiled-coil region" evidence="1">
    <location>
        <begin position="927"/>
        <end position="954"/>
    </location>
</feature>
<evidence type="ECO:0000313" key="3">
    <source>
        <dbReference type="EMBL" id="PWE20885.1"/>
    </source>
</evidence>
<evidence type="ECO:0000256" key="1">
    <source>
        <dbReference type="SAM" id="Coils"/>
    </source>
</evidence>
<evidence type="ECO:0000259" key="2">
    <source>
        <dbReference type="Pfam" id="PF13191"/>
    </source>
</evidence>
<dbReference type="InterPro" id="IPR027417">
    <property type="entry name" value="P-loop_NTPase"/>
</dbReference>
<proteinExistence type="predicted"/>
<dbReference type="Proteomes" id="UP000245014">
    <property type="component" value="Unassembled WGS sequence"/>
</dbReference>
<dbReference type="PANTHER" id="PTHR43642">
    <property type="entry name" value="HYBRID SIGNAL TRANSDUCTION HISTIDINE KINASE G"/>
    <property type="match status" value="1"/>
</dbReference>
<dbReference type="InterPro" id="IPR053159">
    <property type="entry name" value="Hybrid_Histidine_Kinase"/>
</dbReference>
<feature type="domain" description="Orc1-like AAA ATPase" evidence="2">
    <location>
        <begin position="314"/>
        <end position="520"/>
    </location>
</feature>
<dbReference type="PANTHER" id="PTHR43642:SF1">
    <property type="entry name" value="HYBRID SIGNAL TRANSDUCTION HISTIDINE KINASE G"/>
    <property type="match status" value="1"/>
</dbReference>
<reference evidence="3 4" key="1">
    <citation type="submission" date="2018-05" db="EMBL/GenBank/DDBJ databases">
        <title>Antimicrobial susceptibility testing and genomic analysis of Arcobacter skirrowii strains and one Arcobacter butzleri isolated from German poultry farms.</title>
        <authorList>
            <person name="Haenel I."/>
            <person name="Hotzel H."/>
            <person name="Tomaso H."/>
            <person name="Busch A."/>
        </authorList>
    </citation>
    <scope>NUCLEOTIDE SEQUENCE [LARGE SCALE GENOMIC DNA]</scope>
    <source>
        <strain evidence="4">v</strain>
    </source>
</reference>
<protein>
    <recommendedName>
        <fullName evidence="2">Orc1-like AAA ATPase domain-containing protein</fullName>
    </recommendedName>
</protein>
<dbReference type="Pfam" id="PF13191">
    <property type="entry name" value="AAA_16"/>
    <property type="match status" value="1"/>
</dbReference>
<dbReference type="EMBL" id="QEYI01000005">
    <property type="protein sequence ID" value="PWE20885.1"/>
    <property type="molecule type" value="Genomic_DNA"/>
</dbReference>
<dbReference type="RefSeq" id="WP_109158519.1">
    <property type="nucleotide sequence ID" value="NZ_QEYI01000005.1"/>
</dbReference>
<dbReference type="SUPFAM" id="SSF52540">
    <property type="entry name" value="P-loop containing nucleoside triphosphate hydrolases"/>
    <property type="match status" value="1"/>
</dbReference>
<name>A0A2U2BZN4_9BACT</name>
<dbReference type="InterPro" id="IPR041664">
    <property type="entry name" value="AAA_16"/>
</dbReference>
<evidence type="ECO:0000313" key="4">
    <source>
        <dbReference type="Proteomes" id="UP000245014"/>
    </source>
</evidence>
<gene>
    <name evidence="3" type="ORF">DF188_06800</name>
</gene>
<keyword evidence="1" id="KW-0175">Coiled coil</keyword>
<sequence length="1316" mass="154725">MNYLLKNYANDIIKSMHQPLLIELSEKDIQSFGHKGYEKSILVANEIYNKSLENKYKYSTNLLFIDGDTSSTDGSIIILEKLLELTSKQIQSDKNNEIIKSIGKGVFSYFTGGVLKEYFGEYFDKGIDELNDLFSNIIDNTVEDSLEFLFDEGTGKLTDILGDITKDKLNELVNKNFYLGKNSIDKLSDLTGQFKKNPTPLEIFSKVLQFILYTAIDSKKIIFVNNPHKLDKDSISIISLLLSFGKDLKEKFYHTGISIVYCYSDKNFQPYSNIDKKHEEIKILLDEQRRFAQRYAMLERPSSDIPNIAVKSSTFVGREEELKKLYYRFDISRKDKNFKNIEIISADPGIGKTKLIKKHLEQIRKFEKNGKKIIQLTLLNQVGHNSSNTGLSSLKESIVSEAKRLDSLKTFEKTSVDKIKNFTKDQILNSIENLLGVDNIIEVGESIYKAGNFGKNSTSFINESKQNLNDKSQKTKEEEFQNILNAILKLQELSDETLPVVLFIDDLQWIDEDSAEFVLNYFTNSYKINPYLVASLRTSDANTFLDLAIENENLNKNKIELLKQVGITSKESSEDLYSTTKLDINKINLEGLNEDNLFELISKTIQGNKEQSRLLSQNIIKQLNIKDSKSVNTLFAIETINLLCDAKLYRNKEEFSLNNKLILQNPLRYNQELKDFKQVLDETFQILDKKYKIAFEHINSEQNFEQKFNLMAYAVFEERLHILKVYFKEYGNAAVNTLLLSSLLGAPFNSNIVKTIIEELSKTEEPLLQPLRKEFIKQANCTLEGFHYDIIEEVYEILSRYSLFDNTYEYKHNLLEIFLEKQLKYLVYFTIEDKTEYIKVFQALLETCLIEIDLIEQKKCYIIYKQEKDLTAMKIEAFTPQEYKERVVYENARHNILRISYESISSKTWLTKYINSITKLIKMFTFYKDYSSVHEKLQSEILKLEKTIQSFINENTSDELYKNYMDLLLIISDSYFFQEDSRFLDFESKCENIIYKLYEQDSNKWYKTLLEFIKRKASTQNKSKNYPNTKNSDYNYRYLSIAQKHNYTDNNEFYEMAIDNYNTLFQFKMNQFLENNDFKSFIKIFRETIETYVEISLYMEQDSLFIFDNKSTEHILFGDINTIYFKKFYIFFSKLEKIEQKEKILSIFIDNIKKMYLVKPEIWSYEYTKLLSTITTLNLKSKLALDYAIKGVEFAKNNNEIELHASFLRDCGHNQNLPIEERIKYFLNVCEILEKEFGDNLTENFPLGNFGDLIYTTYAQSIYMLFILYNFRKDINQAKYQANKLFKYYEELSYFNEYITNLYLEVKNKINEMNND</sequence>
<comment type="caution">
    <text evidence="3">The sequence shown here is derived from an EMBL/GenBank/DDBJ whole genome shotgun (WGS) entry which is preliminary data.</text>
</comment>
<accession>A0A2U2BZN4</accession>